<name>A0A0L9UMA1_PHAAN</name>
<proteinExistence type="predicted"/>
<evidence type="ECO:0000256" key="1">
    <source>
        <dbReference type="SAM" id="MobiDB-lite"/>
    </source>
</evidence>
<feature type="compositionally biased region" description="Basic and acidic residues" evidence="1">
    <location>
        <begin position="83"/>
        <end position="97"/>
    </location>
</feature>
<evidence type="ECO:0000313" key="3">
    <source>
        <dbReference type="Proteomes" id="UP000053144"/>
    </source>
</evidence>
<feature type="compositionally biased region" description="Acidic residues" evidence="1">
    <location>
        <begin position="49"/>
        <end position="60"/>
    </location>
</feature>
<sequence length="201" mass="21668">MLKYLAVCQLLRWVSDSGGICSKRKGKSDEVDEVGKDGEGKVAEHGEDQVGEDGEEELVGDGDKVAEVGEHDEHEVDDVGEDGEGKLAEHDEHKVGEDGQEEVVEDGYKVPEVDDVGDGEDDVSGGVRDGQDDVGVGVGDEHDEFDVSSWIGSDEDASVNEDDFVDVRVHGDEQPQEEHYEGSLFVEVGTRSGCTTPNKHV</sequence>
<protein>
    <submittedName>
        <fullName evidence="2">Uncharacterized protein</fullName>
    </submittedName>
</protein>
<evidence type="ECO:0000313" key="2">
    <source>
        <dbReference type="EMBL" id="KOM43697.1"/>
    </source>
</evidence>
<dbReference type="EMBL" id="CM003375">
    <property type="protein sequence ID" value="KOM43697.1"/>
    <property type="molecule type" value="Genomic_DNA"/>
</dbReference>
<organism evidence="2 3">
    <name type="scientific">Phaseolus angularis</name>
    <name type="common">Azuki bean</name>
    <name type="synonym">Vigna angularis</name>
    <dbReference type="NCBI Taxonomy" id="3914"/>
    <lineage>
        <taxon>Eukaryota</taxon>
        <taxon>Viridiplantae</taxon>
        <taxon>Streptophyta</taxon>
        <taxon>Embryophyta</taxon>
        <taxon>Tracheophyta</taxon>
        <taxon>Spermatophyta</taxon>
        <taxon>Magnoliopsida</taxon>
        <taxon>eudicotyledons</taxon>
        <taxon>Gunneridae</taxon>
        <taxon>Pentapetalae</taxon>
        <taxon>rosids</taxon>
        <taxon>fabids</taxon>
        <taxon>Fabales</taxon>
        <taxon>Fabaceae</taxon>
        <taxon>Papilionoideae</taxon>
        <taxon>50 kb inversion clade</taxon>
        <taxon>NPAAA clade</taxon>
        <taxon>indigoferoid/millettioid clade</taxon>
        <taxon>Phaseoleae</taxon>
        <taxon>Vigna</taxon>
    </lineage>
</organism>
<reference evidence="3" key="1">
    <citation type="journal article" date="2015" name="Proc. Natl. Acad. Sci. U.S.A.">
        <title>Genome sequencing of adzuki bean (Vigna angularis) provides insight into high starch and low fat accumulation and domestication.</title>
        <authorList>
            <person name="Yang K."/>
            <person name="Tian Z."/>
            <person name="Chen C."/>
            <person name="Luo L."/>
            <person name="Zhao B."/>
            <person name="Wang Z."/>
            <person name="Yu L."/>
            <person name="Li Y."/>
            <person name="Sun Y."/>
            <person name="Li W."/>
            <person name="Chen Y."/>
            <person name="Li Y."/>
            <person name="Zhang Y."/>
            <person name="Ai D."/>
            <person name="Zhao J."/>
            <person name="Shang C."/>
            <person name="Ma Y."/>
            <person name="Wu B."/>
            <person name="Wang M."/>
            <person name="Gao L."/>
            <person name="Sun D."/>
            <person name="Zhang P."/>
            <person name="Guo F."/>
            <person name="Wang W."/>
            <person name="Li Y."/>
            <person name="Wang J."/>
            <person name="Varshney R.K."/>
            <person name="Wang J."/>
            <person name="Ling H.Q."/>
            <person name="Wan P."/>
        </authorList>
    </citation>
    <scope>NUCLEOTIDE SEQUENCE</scope>
    <source>
        <strain evidence="3">cv. Jingnong 6</strain>
    </source>
</reference>
<accession>A0A0L9UMA1</accession>
<dbReference type="AlphaFoldDB" id="A0A0L9UMA1"/>
<gene>
    <name evidence="2" type="ORF">LR48_Vigan05g130200</name>
</gene>
<dbReference type="Gramene" id="KOM43697">
    <property type="protein sequence ID" value="KOM43697"/>
    <property type="gene ID" value="LR48_Vigan05g130200"/>
</dbReference>
<feature type="compositionally biased region" description="Basic and acidic residues" evidence="1">
    <location>
        <begin position="27"/>
        <end position="48"/>
    </location>
</feature>
<feature type="region of interest" description="Disordered" evidence="1">
    <location>
        <begin position="21"/>
        <end position="142"/>
    </location>
</feature>
<dbReference type="Proteomes" id="UP000053144">
    <property type="component" value="Chromosome 5"/>
</dbReference>
<feature type="compositionally biased region" description="Acidic residues" evidence="1">
    <location>
        <begin position="113"/>
        <end position="123"/>
    </location>
</feature>
<feature type="compositionally biased region" description="Basic and acidic residues" evidence="1">
    <location>
        <begin position="61"/>
        <end position="74"/>
    </location>
</feature>